<reference evidence="2 3" key="1">
    <citation type="submission" date="2020-03" db="EMBL/GenBank/DDBJ databases">
        <title>Draft genome of Streptomyces sp. ventii, isolated from the Axial Seamount in the Pacific Ocean, and resequencing of the two type strains Streptomyces lonarensis strain NCL 716 and Streptomyces bohaiensis strain 11A07.</title>
        <authorList>
            <person name="Loughran R.M."/>
            <person name="Pfannmuller K.M."/>
            <person name="Wasson B.J."/>
            <person name="Deadmond M.C."/>
            <person name="Paddock B.E."/>
            <person name="Koyack M.J."/>
            <person name="Gallegos D.A."/>
            <person name="Mitchell E.A."/>
            <person name="Ushijima B."/>
            <person name="Saw J.H."/>
            <person name="Mcphail K.L."/>
            <person name="Videau P."/>
        </authorList>
    </citation>
    <scope>NUCLEOTIDE SEQUENCE [LARGE SCALE GENOMIC DNA]</scope>
    <source>
        <strain evidence="2 3">11A07</strain>
    </source>
</reference>
<evidence type="ECO:0008006" key="4">
    <source>
        <dbReference type="Google" id="ProtNLM"/>
    </source>
</evidence>
<comment type="caution">
    <text evidence="2">The sequence shown here is derived from an EMBL/GenBank/DDBJ whole genome shotgun (WGS) entry which is preliminary data.</text>
</comment>
<name>A0ABX1C6D9_9ACTN</name>
<keyword evidence="3" id="KW-1185">Reference proteome</keyword>
<organism evidence="2 3">
    <name type="scientific">Streptomyces bohaiensis</name>
    <dbReference type="NCBI Taxonomy" id="1431344"/>
    <lineage>
        <taxon>Bacteria</taxon>
        <taxon>Bacillati</taxon>
        <taxon>Actinomycetota</taxon>
        <taxon>Actinomycetes</taxon>
        <taxon>Kitasatosporales</taxon>
        <taxon>Streptomycetaceae</taxon>
        <taxon>Streptomyces</taxon>
    </lineage>
</organism>
<protein>
    <recommendedName>
        <fullName evidence="4">Calcium-binding protein</fullName>
    </recommendedName>
</protein>
<evidence type="ECO:0000313" key="2">
    <source>
        <dbReference type="EMBL" id="NJQ14543.1"/>
    </source>
</evidence>
<sequence>MNKRVLVSAVAGVVAVGALAAGGIAVAASGSSDELAISNTQAEWTSEPDGTSVSLTVTTDVTGDFSGDSALKSLQVVALPEDFEDALIEDIISYEDAAECETVSEKKISCVHTATDDGDYDGEEYEGYAEALAGEWTVSVLATTESGETLFVKDATTFTVSF</sequence>
<dbReference type="Proteomes" id="UP000727056">
    <property type="component" value="Unassembled WGS sequence"/>
</dbReference>
<feature type="signal peptide" evidence="1">
    <location>
        <begin position="1"/>
        <end position="20"/>
    </location>
</feature>
<dbReference type="InterPro" id="IPR043761">
    <property type="entry name" value="DUF5707"/>
</dbReference>
<evidence type="ECO:0000313" key="3">
    <source>
        <dbReference type="Proteomes" id="UP000727056"/>
    </source>
</evidence>
<dbReference type="EMBL" id="JAAVJC010000029">
    <property type="protein sequence ID" value="NJQ14543.1"/>
    <property type="molecule type" value="Genomic_DNA"/>
</dbReference>
<accession>A0ABX1C6D9</accession>
<evidence type="ECO:0000256" key="1">
    <source>
        <dbReference type="SAM" id="SignalP"/>
    </source>
</evidence>
<gene>
    <name evidence="2" type="ORF">HCN52_06210</name>
</gene>
<feature type="chain" id="PRO_5045971513" description="Calcium-binding protein" evidence="1">
    <location>
        <begin position="21"/>
        <end position="162"/>
    </location>
</feature>
<dbReference type="Pfam" id="PF18968">
    <property type="entry name" value="DUF5707"/>
    <property type="match status" value="1"/>
</dbReference>
<dbReference type="RefSeq" id="WP_168087342.1">
    <property type="nucleotide sequence ID" value="NZ_BHZH01000532.1"/>
</dbReference>
<keyword evidence="1" id="KW-0732">Signal</keyword>
<proteinExistence type="predicted"/>